<evidence type="ECO:0000313" key="6">
    <source>
        <dbReference type="Proteomes" id="UP001151760"/>
    </source>
</evidence>
<reference evidence="5" key="2">
    <citation type="submission" date="2022-01" db="EMBL/GenBank/DDBJ databases">
        <authorList>
            <person name="Yamashiro T."/>
            <person name="Shiraishi A."/>
            <person name="Satake H."/>
            <person name="Nakayama K."/>
        </authorList>
    </citation>
    <scope>NUCLEOTIDE SEQUENCE</scope>
</reference>
<dbReference type="PANTHER" id="PTHR11439">
    <property type="entry name" value="GAG-POL-RELATED RETROTRANSPOSON"/>
    <property type="match status" value="1"/>
</dbReference>
<proteinExistence type="predicted"/>
<feature type="region of interest" description="Disordered" evidence="2">
    <location>
        <begin position="97"/>
        <end position="142"/>
    </location>
</feature>
<keyword evidence="1" id="KW-0863">Zinc-finger</keyword>
<keyword evidence="1" id="KW-0862">Zinc</keyword>
<dbReference type="SUPFAM" id="SSF53098">
    <property type="entry name" value="Ribonuclease H-like"/>
    <property type="match status" value="1"/>
</dbReference>
<organism evidence="5 6">
    <name type="scientific">Tanacetum coccineum</name>
    <dbReference type="NCBI Taxonomy" id="301880"/>
    <lineage>
        <taxon>Eukaryota</taxon>
        <taxon>Viridiplantae</taxon>
        <taxon>Streptophyta</taxon>
        <taxon>Embryophyta</taxon>
        <taxon>Tracheophyta</taxon>
        <taxon>Spermatophyta</taxon>
        <taxon>Magnoliopsida</taxon>
        <taxon>eudicotyledons</taxon>
        <taxon>Gunneridae</taxon>
        <taxon>Pentapetalae</taxon>
        <taxon>asterids</taxon>
        <taxon>campanulids</taxon>
        <taxon>Asterales</taxon>
        <taxon>Asteraceae</taxon>
        <taxon>Asteroideae</taxon>
        <taxon>Anthemideae</taxon>
        <taxon>Anthemidinae</taxon>
        <taxon>Tanacetum</taxon>
    </lineage>
</organism>
<feature type="region of interest" description="Disordered" evidence="2">
    <location>
        <begin position="356"/>
        <end position="423"/>
    </location>
</feature>
<evidence type="ECO:0000313" key="5">
    <source>
        <dbReference type="EMBL" id="GJT94095.1"/>
    </source>
</evidence>
<dbReference type="EMBL" id="BQNB010020263">
    <property type="protein sequence ID" value="GJT94095.1"/>
    <property type="molecule type" value="Genomic_DNA"/>
</dbReference>
<dbReference type="InterPro" id="IPR036397">
    <property type="entry name" value="RNaseH_sf"/>
</dbReference>
<name>A0ABQ5I3B5_9ASTR</name>
<dbReference type="InterPro" id="IPR013103">
    <property type="entry name" value="RVT_2"/>
</dbReference>
<dbReference type="InterPro" id="IPR043502">
    <property type="entry name" value="DNA/RNA_pol_sf"/>
</dbReference>
<dbReference type="Pfam" id="PF00665">
    <property type="entry name" value="rve"/>
    <property type="match status" value="1"/>
</dbReference>
<feature type="compositionally biased region" description="Pro residues" evidence="2">
    <location>
        <begin position="364"/>
        <end position="374"/>
    </location>
</feature>
<comment type="caution">
    <text evidence="5">The sequence shown here is derived from an EMBL/GenBank/DDBJ whole genome shotgun (WGS) entry which is preliminary data.</text>
</comment>
<feature type="domain" description="CCHC-type" evidence="3">
    <location>
        <begin position="151"/>
        <end position="164"/>
    </location>
</feature>
<gene>
    <name evidence="5" type="ORF">Tco_1082940</name>
</gene>
<dbReference type="Pfam" id="PF14244">
    <property type="entry name" value="Retrotran_gag_3"/>
    <property type="match status" value="1"/>
</dbReference>
<dbReference type="InterPro" id="IPR029472">
    <property type="entry name" value="Copia-like_N"/>
</dbReference>
<reference evidence="5" key="1">
    <citation type="journal article" date="2022" name="Int. J. Mol. Sci.">
        <title>Draft Genome of Tanacetum Coccineum: Genomic Comparison of Closely Related Tanacetum-Family Plants.</title>
        <authorList>
            <person name="Yamashiro T."/>
            <person name="Shiraishi A."/>
            <person name="Nakayama K."/>
            <person name="Satake H."/>
        </authorList>
    </citation>
    <scope>NUCLEOTIDE SEQUENCE</scope>
</reference>
<dbReference type="SUPFAM" id="SSF56672">
    <property type="entry name" value="DNA/RNA polymerases"/>
    <property type="match status" value="1"/>
</dbReference>
<evidence type="ECO:0000259" key="3">
    <source>
        <dbReference type="PROSITE" id="PS50158"/>
    </source>
</evidence>
<evidence type="ECO:0000256" key="1">
    <source>
        <dbReference type="PROSITE-ProRule" id="PRU00047"/>
    </source>
</evidence>
<dbReference type="InterPro" id="IPR001584">
    <property type="entry name" value="Integrase_cat-core"/>
</dbReference>
<sequence length="837" mass="94673">MAVGNPSTNNSQTPPITKDINSVHHPLYFHQNDHPRLVLISKKLTGSENYSSWKRSMMIALNTKNKLKLINGEFEEPAINLEIRSVWERANDMEEKQRDTRFSSMNAPTALNTTSSNHRTSYNNPRQYTPNNHSGQTPTVRKSSFKKGVYCTNCSKEGHTGEECYKIVGYPLGHPLHNKYIPPPQRNQSRTRTVNLVINKDQIPQDETPLTSADESCSTSQTTDPYVYSRMDHLQNQLNQVLLMMQNGQKEVFTATTLPHMSVSTSHASKSFELVHIDVWGPYKHPTCNKCRDFLTIVDDFSRAIWTYLLPDKHHVSSTFKSFHSYVKTQFQTLIQTVRSDNGTEFLNESLSTFLKSQATPTPANSPTPEPSPSPEHTTLSPLLEHTTSPSPNVSPNLQPTPSSPPPPPVPIRTSTRTKQLPTALKDYQCGNNERYKARLVAKGFNQKEGIDYKETFAPVAKMVTIRTLLAVWFEKLTTFLIQLGFKQSYVDTSLFTITYKGPLTTLLVYVDDILLTSPDASFITFIKTKLHDMFSIKDLGSLNYYLGIEFLRNKTSLAMSQRKYALELLEHAEVLNVKPSAIPTDPIVKLNSTDGEPLSDPSKYRTLVGKLLYLTITRPDLAFAGKEFFPQLTTLSNSLPTVTVIGLVVPSLEDLFCFWLCNLFGEQLISWQSRKQTVVFKSSTEAEYRALADSTCEIYWLKCLLHDLHVHIPTPIMMLCDNASTIALANNPIHHARTKHIEIDCHFVRDKIKEGHIQPCFISTKSQIADILTKGLCRFLHYNCLSKLVICDPYSMPTWGGGYRRHKTRNQTPQFSSKCEQTSAQPQDSSNAKKLI</sequence>
<dbReference type="PANTHER" id="PTHR11439:SF483">
    <property type="entry name" value="PEPTIDE SYNTHASE GLIP-LIKE, PUTATIVE (AFU_ORTHOLOGUE AFUA_3G12920)-RELATED"/>
    <property type="match status" value="1"/>
</dbReference>
<protein>
    <submittedName>
        <fullName evidence="5">Cysteine-rich receptor-like protein kinase 8</fullName>
    </submittedName>
</protein>
<accession>A0ABQ5I3B5</accession>
<feature type="compositionally biased region" description="Polar residues" evidence="2">
    <location>
        <begin position="811"/>
        <end position="837"/>
    </location>
</feature>
<dbReference type="PROSITE" id="PS50994">
    <property type="entry name" value="INTEGRASE"/>
    <property type="match status" value="1"/>
</dbReference>
<dbReference type="PROSITE" id="PS50158">
    <property type="entry name" value="ZF_CCHC"/>
    <property type="match status" value="1"/>
</dbReference>
<feature type="domain" description="Integrase catalytic" evidence="4">
    <location>
        <begin position="255"/>
        <end position="376"/>
    </location>
</feature>
<feature type="compositionally biased region" description="Pro residues" evidence="2">
    <location>
        <begin position="402"/>
        <end position="411"/>
    </location>
</feature>
<evidence type="ECO:0000259" key="4">
    <source>
        <dbReference type="PROSITE" id="PS50994"/>
    </source>
</evidence>
<keyword evidence="6" id="KW-1185">Reference proteome</keyword>
<dbReference type="InterPro" id="IPR012337">
    <property type="entry name" value="RNaseH-like_sf"/>
</dbReference>
<keyword evidence="1" id="KW-0479">Metal-binding</keyword>
<dbReference type="CDD" id="cd09272">
    <property type="entry name" value="RNase_HI_RT_Ty1"/>
    <property type="match status" value="1"/>
</dbReference>
<dbReference type="Proteomes" id="UP001151760">
    <property type="component" value="Unassembled WGS sequence"/>
</dbReference>
<dbReference type="Pfam" id="PF07727">
    <property type="entry name" value="RVT_2"/>
    <property type="match status" value="1"/>
</dbReference>
<feature type="region of interest" description="Disordered" evidence="2">
    <location>
        <begin position="804"/>
        <end position="837"/>
    </location>
</feature>
<feature type="compositionally biased region" description="Polar residues" evidence="2">
    <location>
        <begin position="102"/>
        <end position="142"/>
    </location>
</feature>
<dbReference type="Gene3D" id="3.30.420.10">
    <property type="entry name" value="Ribonuclease H-like superfamily/Ribonuclease H"/>
    <property type="match status" value="1"/>
</dbReference>
<evidence type="ECO:0000256" key="2">
    <source>
        <dbReference type="SAM" id="MobiDB-lite"/>
    </source>
</evidence>
<dbReference type="InterPro" id="IPR001878">
    <property type="entry name" value="Znf_CCHC"/>
</dbReference>